<accession>A0A8J5EX54</accession>
<dbReference type="PANTHER" id="PTHR10795">
    <property type="entry name" value="PROPROTEIN CONVERTASE SUBTILISIN/KEXIN"/>
    <property type="match status" value="1"/>
</dbReference>
<feature type="domain" description="Subtilisin-like protease fibronectin type-III" evidence="4">
    <location>
        <begin position="80"/>
        <end position="177"/>
    </location>
</feature>
<feature type="domain" description="Inhibitor I9" evidence="3">
    <location>
        <begin position="14"/>
        <end position="73"/>
    </location>
</feature>
<comment type="caution">
    <text evidence="5">The sequence shown here is derived from an EMBL/GenBank/DDBJ whole genome shotgun (WGS) entry which is preliminary data.</text>
</comment>
<reference evidence="5 6" key="1">
    <citation type="submission" date="2020-08" db="EMBL/GenBank/DDBJ databases">
        <title>Plant Genome Project.</title>
        <authorList>
            <person name="Zhang R.-G."/>
        </authorList>
    </citation>
    <scope>NUCLEOTIDE SEQUENCE [LARGE SCALE GENOMIC DNA]</scope>
    <source>
        <tissue evidence="5">Rhizome</tissue>
    </source>
</reference>
<dbReference type="Gene3D" id="2.60.40.2310">
    <property type="match status" value="1"/>
</dbReference>
<evidence type="ECO:0008006" key="7">
    <source>
        <dbReference type="Google" id="ProtNLM"/>
    </source>
</evidence>
<keyword evidence="6" id="KW-1185">Reference proteome</keyword>
<dbReference type="InterPro" id="IPR010259">
    <property type="entry name" value="S8pro/Inhibitor_I9"/>
</dbReference>
<dbReference type="Gene3D" id="3.30.70.80">
    <property type="entry name" value="Peptidase S8 propeptide/proteinase inhibitor I9"/>
    <property type="match status" value="1"/>
</dbReference>
<dbReference type="Proteomes" id="UP000734854">
    <property type="component" value="Unassembled WGS sequence"/>
</dbReference>
<evidence type="ECO:0000259" key="3">
    <source>
        <dbReference type="Pfam" id="PF05922"/>
    </source>
</evidence>
<evidence type="ECO:0000256" key="2">
    <source>
        <dbReference type="ARBA" id="ARBA00022729"/>
    </source>
</evidence>
<evidence type="ECO:0000256" key="1">
    <source>
        <dbReference type="ARBA" id="ARBA00011073"/>
    </source>
</evidence>
<dbReference type="Pfam" id="PF05922">
    <property type="entry name" value="Inhibitor_I9"/>
    <property type="match status" value="1"/>
</dbReference>
<organism evidence="5 6">
    <name type="scientific">Zingiber officinale</name>
    <name type="common">Ginger</name>
    <name type="synonym">Amomum zingiber</name>
    <dbReference type="NCBI Taxonomy" id="94328"/>
    <lineage>
        <taxon>Eukaryota</taxon>
        <taxon>Viridiplantae</taxon>
        <taxon>Streptophyta</taxon>
        <taxon>Embryophyta</taxon>
        <taxon>Tracheophyta</taxon>
        <taxon>Spermatophyta</taxon>
        <taxon>Magnoliopsida</taxon>
        <taxon>Liliopsida</taxon>
        <taxon>Zingiberales</taxon>
        <taxon>Zingiberaceae</taxon>
        <taxon>Zingiber</taxon>
    </lineage>
</organism>
<keyword evidence="2" id="KW-0732">Signal</keyword>
<dbReference type="Pfam" id="PF17766">
    <property type="entry name" value="fn3_6"/>
    <property type="match status" value="1"/>
</dbReference>
<evidence type="ECO:0000259" key="4">
    <source>
        <dbReference type="Pfam" id="PF17766"/>
    </source>
</evidence>
<name>A0A8J5EX54_ZINOF</name>
<comment type="similarity">
    <text evidence="1">Belongs to the peptidase S8 family.</text>
</comment>
<gene>
    <name evidence="5" type="ORF">ZIOFF_065452</name>
</gene>
<proteinExistence type="inferred from homology"/>
<protein>
    <recommendedName>
        <fullName evidence="7">Inhibitor I9 domain-containing protein</fullName>
    </recommendedName>
</protein>
<dbReference type="AlphaFoldDB" id="A0A8J5EX54"/>
<sequence length="180" mass="20190">MRLPRNATLVSAQALDDWYRSLLPPTAANSTEPRILYTYSAAMTGFAARLTEEELRSVERKPGFLASFRDRQVGKIRDVDLNYPTITVALSSDFDQITVTCIVKNVCSEKSTYKLKVDSLESVVLEVSPETLDFAGKINESKSFNISFIRTIAHPPTHEEGHLLWVSNTKSVRIPILMLV</sequence>
<dbReference type="InterPro" id="IPR045051">
    <property type="entry name" value="SBT"/>
</dbReference>
<dbReference type="InterPro" id="IPR037045">
    <property type="entry name" value="S8pro/Inhibitor_I9_sf"/>
</dbReference>
<evidence type="ECO:0000313" key="5">
    <source>
        <dbReference type="EMBL" id="KAG6476214.1"/>
    </source>
</evidence>
<evidence type="ECO:0000313" key="6">
    <source>
        <dbReference type="Proteomes" id="UP000734854"/>
    </source>
</evidence>
<dbReference type="InterPro" id="IPR041469">
    <property type="entry name" value="Subtilisin-like_FN3"/>
</dbReference>
<dbReference type="EMBL" id="JACMSC010000018">
    <property type="protein sequence ID" value="KAG6476214.1"/>
    <property type="molecule type" value="Genomic_DNA"/>
</dbReference>